<dbReference type="PROSITE" id="PS51755">
    <property type="entry name" value="OMPR_PHOB"/>
    <property type="match status" value="1"/>
</dbReference>
<gene>
    <name evidence="10" type="primary">mprA</name>
    <name evidence="10" type="ORF">SBA1_450008</name>
</gene>
<dbReference type="InterPro" id="IPR036388">
    <property type="entry name" value="WH-like_DNA-bd_sf"/>
</dbReference>
<reference evidence="11" key="1">
    <citation type="submission" date="2018-02" db="EMBL/GenBank/DDBJ databases">
        <authorList>
            <person name="Hausmann B."/>
        </authorList>
    </citation>
    <scope>NUCLEOTIDE SEQUENCE [LARGE SCALE GENOMIC DNA]</scope>
    <source>
        <strain evidence="11">Peat soil MAG SbA1</strain>
    </source>
</reference>
<evidence type="ECO:0000313" key="11">
    <source>
        <dbReference type="Proteomes" id="UP000238701"/>
    </source>
</evidence>
<evidence type="ECO:0000256" key="4">
    <source>
        <dbReference type="ARBA" id="ARBA00023125"/>
    </source>
</evidence>
<evidence type="ECO:0000259" key="8">
    <source>
        <dbReference type="PROSITE" id="PS50110"/>
    </source>
</evidence>
<keyword evidence="1 6" id="KW-0597">Phosphoprotein</keyword>
<name>A0A2U3KRX0_9BACT</name>
<dbReference type="EMBL" id="OMOD01000139">
    <property type="protein sequence ID" value="SPF42394.1"/>
    <property type="molecule type" value="Genomic_DNA"/>
</dbReference>
<dbReference type="SMART" id="SM00862">
    <property type="entry name" value="Trans_reg_C"/>
    <property type="match status" value="1"/>
</dbReference>
<dbReference type="GO" id="GO:0032993">
    <property type="term" value="C:protein-DNA complex"/>
    <property type="evidence" value="ECO:0007669"/>
    <property type="project" value="TreeGrafter"/>
</dbReference>
<evidence type="ECO:0000313" key="10">
    <source>
        <dbReference type="EMBL" id="SPF42394.1"/>
    </source>
</evidence>
<dbReference type="Proteomes" id="UP000238701">
    <property type="component" value="Unassembled WGS sequence"/>
</dbReference>
<evidence type="ECO:0000256" key="7">
    <source>
        <dbReference type="PROSITE-ProRule" id="PRU01091"/>
    </source>
</evidence>
<dbReference type="GO" id="GO:0005829">
    <property type="term" value="C:cytosol"/>
    <property type="evidence" value="ECO:0007669"/>
    <property type="project" value="TreeGrafter"/>
</dbReference>
<dbReference type="InterPro" id="IPR039420">
    <property type="entry name" value="WalR-like"/>
</dbReference>
<dbReference type="GO" id="GO:0000156">
    <property type="term" value="F:phosphorelay response regulator activity"/>
    <property type="evidence" value="ECO:0007669"/>
    <property type="project" value="TreeGrafter"/>
</dbReference>
<feature type="DNA-binding region" description="OmpR/PhoB-type" evidence="7">
    <location>
        <begin position="124"/>
        <end position="222"/>
    </location>
</feature>
<dbReference type="CDD" id="cd00383">
    <property type="entry name" value="trans_reg_C"/>
    <property type="match status" value="1"/>
</dbReference>
<protein>
    <submittedName>
        <fullName evidence="10">Response regulator MprA</fullName>
    </submittedName>
</protein>
<dbReference type="CDD" id="cd19935">
    <property type="entry name" value="REC_OmpR_CusR-like"/>
    <property type="match status" value="1"/>
</dbReference>
<evidence type="ECO:0000256" key="6">
    <source>
        <dbReference type="PROSITE-ProRule" id="PRU00169"/>
    </source>
</evidence>
<dbReference type="Gene3D" id="1.10.10.10">
    <property type="entry name" value="Winged helix-like DNA-binding domain superfamily/Winged helix DNA-binding domain"/>
    <property type="match status" value="1"/>
</dbReference>
<keyword evidence="3" id="KW-0805">Transcription regulation</keyword>
<evidence type="ECO:0000256" key="3">
    <source>
        <dbReference type="ARBA" id="ARBA00023015"/>
    </source>
</evidence>
<dbReference type="FunFam" id="1.10.10.10:FF:000005">
    <property type="entry name" value="Two-component system response regulator"/>
    <property type="match status" value="1"/>
</dbReference>
<dbReference type="GO" id="GO:0000976">
    <property type="term" value="F:transcription cis-regulatory region binding"/>
    <property type="evidence" value="ECO:0007669"/>
    <property type="project" value="TreeGrafter"/>
</dbReference>
<dbReference type="PROSITE" id="PS50110">
    <property type="entry name" value="RESPONSE_REGULATORY"/>
    <property type="match status" value="1"/>
</dbReference>
<organism evidence="10 11">
    <name type="scientific">Candidatus Sulfotelmatobacter kueseliae</name>
    <dbReference type="NCBI Taxonomy" id="2042962"/>
    <lineage>
        <taxon>Bacteria</taxon>
        <taxon>Pseudomonadati</taxon>
        <taxon>Acidobacteriota</taxon>
        <taxon>Terriglobia</taxon>
        <taxon>Terriglobales</taxon>
        <taxon>Candidatus Korobacteraceae</taxon>
        <taxon>Candidatus Sulfotelmatobacter</taxon>
    </lineage>
</organism>
<dbReference type="GO" id="GO:0006355">
    <property type="term" value="P:regulation of DNA-templated transcription"/>
    <property type="evidence" value="ECO:0007669"/>
    <property type="project" value="InterPro"/>
</dbReference>
<evidence type="ECO:0000259" key="9">
    <source>
        <dbReference type="PROSITE" id="PS51755"/>
    </source>
</evidence>
<dbReference type="Pfam" id="PF00486">
    <property type="entry name" value="Trans_reg_C"/>
    <property type="match status" value="1"/>
</dbReference>
<keyword evidence="4 7" id="KW-0238">DNA-binding</keyword>
<keyword evidence="5" id="KW-0804">Transcription</keyword>
<proteinExistence type="predicted"/>
<dbReference type="OrthoDB" id="9790442at2"/>
<dbReference type="FunFam" id="3.40.50.2300:FF:000002">
    <property type="entry name" value="DNA-binding response regulator PhoP"/>
    <property type="match status" value="1"/>
</dbReference>
<feature type="domain" description="OmpR/PhoB-type" evidence="9">
    <location>
        <begin position="124"/>
        <end position="222"/>
    </location>
</feature>
<accession>A0A2U3KRX0</accession>
<evidence type="ECO:0000256" key="5">
    <source>
        <dbReference type="ARBA" id="ARBA00023163"/>
    </source>
</evidence>
<dbReference type="SMART" id="SM00448">
    <property type="entry name" value="REC"/>
    <property type="match status" value="1"/>
</dbReference>
<evidence type="ECO:0000256" key="1">
    <source>
        <dbReference type="ARBA" id="ARBA00022553"/>
    </source>
</evidence>
<dbReference type="InterPro" id="IPR011006">
    <property type="entry name" value="CheY-like_superfamily"/>
</dbReference>
<dbReference type="Gene3D" id="6.10.250.690">
    <property type="match status" value="1"/>
</dbReference>
<dbReference type="InterPro" id="IPR001867">
    <property type="entry name" value="OmpR/PhoB-type_DNA-bd"/>
</dbReference>
<dbReference type="Gene3D" id="3.40.50.2300">
    <property type="match status" value="1"/>
</dbReference>
<dbReference type="Pfam" id="PF00072">
    <property type="entry name" value="Response_reg"/>
    <property type="match status" value="1"/>
</dbReference>
<sequence length="226" mass="25812">MNLLVVEDEARMLELLRRGLGEEGHSVTCAPDGEEGLQLARTYPFDVVILDVMMPKLDGFQMLQRMRSARVPTPVLVLTAKDTVPDVVRGLDLGADDYLTKPFSFTELLARLRAVQRRAHRLQNPMLRVSDLTLDPSTREVSRAGLSIYLTRTEYNLLERLMYRVGKVAERRALIEAVWGFDRDIEENTLDAFMHLLRSKIDKPEQPKLIYTVRGVGYVIREASQL</sequence>
<dbReference type="InterPro" id="IPR001789">
    <property type="entry name" value="Sig_transdc_resp-reg_receiver"/>
</dbReference>
<dbReference type="SUPFAM" id="SSF52172">
    <property type="entry name" value="CheY-like"/>
    <property type="match status" value="1"/>
</dbReference>
<keyword evidence="2" id="KW-0902">Two-component regulatory system</keyword>
<feature type="domain" description="Response regulatory" evidence="8">
    <location>
        <begin position="2"/>
        <end position="116"/>
    </location>
</feature>
<dbReference type="PANTHER" id="PTHR48111:SF22">
    <property type="entry name" value="REGULATOR OF RPOS"/>
    <property type="match status" value="1"/>
</dbReference>
<dbReference type="AlphaFoldDB" id="A0A2U3KRX0"/>
<dbReference type="PANTHER" id="PTHR48111">
    <property type="entry name" value="REGULATOR OF RPOS"/>
    <property type="match status" value="1"/>
</dbReference>
<feature type="modified residue" description="4-aspartylphosphate" evidence="6">
    <location>
        <position position="51"/>
    </location>
</feature>
<evidence type="ECO:0000256" key="2">
    <source>
        <dbReference type="ARBA" id="ARBA00023012"/>
    </source>
</evidence>